<protein>
    <recommendedName>
        <fullName evidence="3">amidase</fullName>
        <ecNumber evidence="3">3.5.1.4</ecNumber>
    </recommendedName>
</protein>
<dbReference type="InterPro" id="IPR023631">
    <property type="entry name" value="Amidase_dom"/>
</dbReference>
<dbReference type="SUPFAM" id="SSF75304">
    <property type="entry name" value="Amidase signature (AS) enzymes"/>
    <property type="match status" value="2"/>
</dbReference>
<name>A0A1C7M9P0_GRIFR</name>
<evidence type="ECO:0000313" key="8">
    <source>
        <dbReference type="Proteomes" id="UP000092993"/>
    </source>
</evidence>
<evidence type="ECO:0000259" key="6">
    <source>
        <dbReference type="Pfam" id="PF01425"/>
    </source>
</evidence>
<evidence type="ECO:0000256" key="5">
    <source>
        <dbReference type="SAM" id="MobiDB-lite"/>
    </source>
</evidence>
<feature type="region of interest" description="Disordered" evidence="5">
    <location>
        <begin position="506"/>
        <end position="565"/>
    </location>
</feature>
<keyword evidence="8" id="KW-1185">Reference proteome</keyword>
<comment type="similarity">
    <text evidence="2">Belongs to the amidase family.</text>
</comment>
<sequence length="640" mass="69465">MLFPSCSSYLDIVQKKQAERDAALQSHAPPEAHEPYLRATASEIVQRIAKGDWTASDVLEAYITRATLAQDTTNCLTEVLFAEAREDANSLDREFAATHTLRGPLHGVPVSFKDQYDIRGHDTTLGFTSRADHPAAEDADVSATASLPYNHDRSCVHPQIVRIVRAAGGIPLAKTNVPQTLFFFECVNPLWGRTLNPHSAAHSSGGSSGGEAALLAMDGSALGWGTDIGGSLRIPASFCGIYSLKPGAGRISTQGMQTTTPGFEGVRTVTGPMGRSVDDLELATRVVLGQGTDSGVAPLPFRDAALPEKLRFGYYLSGECMHTPLSSARVFPRSRILFAPLPFSRSVRAPVLHLFAPAGVVHMKPGWLPSSVLLERRERAVSETVEALRRVGHECVEIKVPEGGRAMDLFIAMTSADGYKTLTSQLGSDPQEPGLFLVMLGPKLFGWLRVLVAWGLETFLGDSVFAQTIRASRKKDVQEYHKLVAQRDEYEKLFYKEVRRFRVGEAPAGRDHRAHDRDPRPPARLGDAAHAARGRDDRVQHRRQPRRGRARHARRPVGRSRRGVDGGCGARVAHAGGLVFGDGGAKKGWYDAAAMAGLPVGVQVVGRRWEEEKVLGMMRVVDGALGERGFGPGSWSAQGV</sequence>
<evidence type="ECO:0000256" key="3">
    <source>
        <dbReference type="ARBA" id="ARBA00012922"/>
    </source>
</evidence>
<feature type="domain" description="Amidase" evidence="6">
    <location>
        <begin position="57"/>
        <end position="317"/>
    </location>
</feature>
<reference evidence="7 8" key="1">
    <citation type="submission" date="2016-03" db="EMBL/GenBank/DDBJ databases">
        <title>Whole genome sequencing of Grifola frondosa 9006-11.</title>
        <authorList>
            <person name="Min B."/>
            <person name="Park H."/>
            <person name="Kim J.-G."/>
            <person name="Cho H."/>
            <person name="Oh Y.-L."/>
            <person name="Kong W.-S."/>
            <person name="Choi I.-G."/>
        </authorList>
    </citation>
    <scope>NUCLEOTIDE SEQUENCE [LARGE SCALE GENOMIC DNA]</scope>
    <source>
        <strain evidence="7 8">9006-11</strain>
    </source>
</reference>
<comment type="caution">
    <text evidence="7">The sequence shown here is derived from an EMBL/GenBank/DDBJ whole genome shotgun (WGS) entry which is preliminary data.</text>
</comment>
<dbReference type="Gene3D" id="3.90.1300.10">
    <property type="entry name" value="Amidase signature (AS) domain"/>
    <property type="match status" value="3"/>
</dbReference>
<evidence type="ECO:0000256" key="4">
    <source>
        <dbReference type="ARBA" id="ARBA00022801"/>
    </source>
</evidence>
<dbReference type="Proteomes" id="UP000092993">
    <property type="component" value="Unassembled WGS sequence"/>
</dbReference>
<dbReference type="PROSITE" id="PS00571">
    <property type="entry name" value="AMIDASES"/>
    <property type="match status" value="1"/>
</dbReference>
<dbReference type="EMBL" id="LUGG01000006">
    <property type="protein sequence ID" value="OBZ73562.1"/>
    <property type="molecule type" value="Genomic_DNA"/>
</dbReference>
<dbReference type="AlphaFoldDB" id="A0A1C7M9P0"/>
<feature type="compositionally biased region" description="Basic residues" evidence="5">
    <location>
        <begin position="540"/>
        <end position="561"/>
    </location>
</feature>
<comment type="catalytic activity">
    <reaction evidence="1">
        <text>a monocarboxylic acid amide + H2O = a monocarboxylate + NH4(+)</text>
        <dbReference type="Rhea" id="RHEA:12020"/>
        <dbReference type="ChEBI" id="CHEBI:15377"/>
        <dbReference type="ChEBI" id="CHEBI:28938"/>
        <dbReference type="ChEBI" id="CHEBI:35757"/>
        <dbReference type="ChEBI" id="CHEBI:83628"/>
        <dbReference type="EC" id="3.5.1.4"/>
    </reaction>
</comment>
<dbReference type="InterPro" id="IPR020556">
    <property type="entry name" value="Amidase_CS"/>
</dbReference>
<dbReference type="EC" id="3.5.1.4" evidence="3"/>
<evidence type="ECO:0000313" key="7">
    <source>
        <dbReference type="EMBL" id="OBZ73562.1"/>
    </source>
</evidence>
<dbReference type="PANTHER" id="PTHR46072">
    <property type="entry name" value="AMIDASE-RELATED-RELATED"/>
    <property type="match status" value="1"/>
</dbReference>
<dbReference type="GO" id="GO:0004040">
    <property type="term" value="F:amidase activity"/>
    <property type="evidence" value="ECO:0007669"/>
    <property type="project" value="UniProtKB-EC"/>
</dbReference>
<accession>A0A1C7M9P0</accession>
<dbReference type="OrthoDB" id="6428749at2759"/>
<evidence type="ECO:0000256" key="1">
    <source>
        <dbReference type="ARBA" id="ARBA00001311"/>
    </source>
</evidence>
<keyword evidence="4" id="KW-0378">Hydrolase</keyword>
<proteinExistence type="inferred from homology"/>
<dbReference type="Pfam" id="PF01425">
    <property type="entry name" value="Amidase"/>
    <property type="match status" value="1"/>
</dbReference>
<dbReference type="STRING" id="5627.A0A1C7M9P0"/>
<organism evidence="7 8">
    <name type="scientific">Grifola frondosa</name>
    <name type="common">Maitake</name>
    <name type="synonym">Polyporus frondosus</name>
    <dbReference type="NCBI Taxonomy" id="5627"/>
    <lineage>
        <taxon>Eukaryota</taxon>
        <taxon>Fungi</taxon>
        <taxon>Dikarya</taxon>
        <taxon>Basidiomycota</taxon>
        <taxon>Agaricomycotina</taxon>
        <taxon>Agaricomycetes</taxon>
        <taxon>Polyporales</taxon>
        <taxon>Grifolaceae</taxon>
        <taxon>Grifola</taxon>
    </lineage>
</organism>
<gene>
    <name evidence="7" type="ORF">A0H81_06022</name>
</gene>
<dbReference type="InterPro" id="IPR036928">
    <property type="entry name" value="AS_sf"/>
</dbReference>
<dbReference type="OMA" id="SDNFVKP"/>
<evidence type="ECO:0000256" key="2">
    <source>
        <dbReference type="ARBA" id="ARBA00009199"/>
    </source>
</evidence>
<feature type="compositionally biased region" description="Basic and acidic residues" evidence="5">
    <location>
        <begin position="506"/>
        <end position="521"/>
    </location>
</feature>